<evidence type="ECO:0000313" key="2">
    <source>
        <dbReference type="Proteomes" id="UP001648503"/>
    </source>
</evidence>
<sequence length="186" mass="19646">MVTDAEYIGDNLDPIGICTDMDHRNNTMMDTGVVLSNGVGRVYSNSTMQLDSTSFPEIAVGVGCVGGNPDTNGICTGTQCGNTTMTAAGVILSGGSVRVYSNSPTRLDSSSLPDIVVETECVGKRIVTSRVRICKPCGGRIMTTAAAVLVDGEAKICSNEPTREHYIRQFDISRVGDDRGKACKDV</sequence>
<name>A0ABQ8EU85_9FUNG</name>
<comment type="caution">
    <text evidence="1">The sequence shown here is derived from an EMBL/GenBank/DDBJ whole genome shotgun (WGS) entry which is preliminary data.</text>
</comment>
<accession>A0ABQ8EU85</accession>
<dbReference type="Proteomes" id="UP001648503">
    <property type="component" value="Unassembled WGS sequence"/>
</dbReference>
<proteinExistence type="predicted"/>
<organism evidence="1 2">
    <name type="scientific">Batrachochytrium salamandrivorans</name>
    <dbReference type="NCBI Taxonomy" id="1357716"/>
    <lineage>
        <taxon>Eukaryota</taxon>
        <taxon>Fungi</taxon>
        <taxon>Fungi incertae sedis</taxon>
        <taxon>Chytridiomycota</taxon>
        <taxon>Chytridiomycota incertae sedis</taxon>
        <taxon>Chytridiomycetes</taxon>
        <taxon>Rhizophydiales</taxon>
        <taxon>Rhizophydiales incertae sedis</taxon>
        <taxon>Batrachochytrium</taxon>
    </lineage>
</organism>
<gene>
    <name evidence="1" type="ORF">BASA50_000297</name>
</gene>
<reference evidence="1 2" key="1">
    <citation type="submission" date="2021-02" db="EMBL/GenBank/DDBJ databases">
        <title>Variation within the Batrachochytrium salamandrivorans European outbreak.</title>
        <authorList>
            <person name="Kelly M."/>
            <person name="Pasmans F."/>
            <person name="Shea T.P."/>
            <person name="Munoz J.F."/>
            <person name="Carranza S."/>
            <person name="Cuomo C.A."/>
            <person name="Martel A."/>
        </authorList>
    </citation>
    <scope>NUCLEOTIDE SEQUENCE [LARGE SCALE GENOMIC DNA]</scope>
    <source>
        <strain evidence="1 2">AMFP18/2</strain>
    </source>
</reference>
<evidence type="ECO:0000313" key="1">
    <source>
        <dbReference type="EMBL" id="KAH6586700.1"/>
    </source>
</evidence>
<protein>
    <submittedName>
        <fullName evidence="1">Uncharacterized protein</fullName>
    </submittedName>
</protein>
<dbReference type="EMBL" id="JAFCIX010000571">
    <property type="protein sequence ID" value="KAH6586700.1"/>
    <property type="molecule type" value="Genomic_DNA"/>
</dbReference>
<keyword evidence="2" id="KW-1185">Reference proteome</keyword>